<reference evidence="1 2" key="1">
    <citation type="submission" date="2018-11" db="EMBL/GenBank/DDBJ databases">
        <title>Genome assembly of Steccherinum ochraceum LE-BIN_3174, the white-rot fungus of the Steccherinaceae family (The Residual Polyporoid clade, Polyporales, Basidiomycota).</title>
        <authorList>
            <person name="Fedorova T.V."/>
            <person name="Glazunova O.A."/>
            <person name="Landesman E.O."/>
            <person name="Moiseenko K.V."/>
            <person name="Psurtseva N.V."/>
            <person name="Savinova O.S."/>
            <person name="Shakhova N.V."/>
            <person name="Tyazhelova T.V."/>
            <person name="Vasina D.V."/>
        </authorList>
    </citation>
    <scope>NUCLEOTIDE SEQUENCE [LARGE SCALE GENOMIC DNA]</scope>
    <source>
        <strain evidence="1 2">LE-BIN_3174</strain>
    </source>
</reference>
<proteinExistence type="predicted"/>
<dbReference type="Proteomes" id="UP000292702">
    <property type="component" value="Unassembled WGS sequence"/>
</dbReference>
<sequence length="103" mass="11974">MRGRERLLKLDFEMMYKVFSTSVLPGHEECDDARKNAQESVARHPDVLGRYDCLAGRVPRIVELCNIGPYEMCAECEPRYIALHEGMRKDALRDLSKYIRVKL</sequence>
<accession>A0A4R0RJU9</accession>
<evidence type="ECO:0000313" key="2">
    <source>
        <dbReference type="Proteomes" id="UP000292702"/>
    </source>
</evidence>
<keyword evidence="2" id="KW-1185">Reference proteome</keyword>
<dbReference type="AlphaFoldDB" id="A0A4R0RJU9"/>
<protein>
    <submittedName>
        <fullName evidence="1">Uncharacterized protein</fullName>
    </submittedName>
</protein>
<comment type="caution">
    <text evidence="1">The sequence shown here is derived from an EMBL/GenBank/DDBJ whole genome shotgun (WGS) entry which is preliminary data.</text>
</comment>
<name>A0A4R0RJU9_9APHY</name>
<gene>
    <name evidence="1" type="ORF">EIP91_004566</name>
</gene>
<organism evidence="1 2">
    <name type="scientific">Steccherinum ochraceum</name>
    <dbReference type="NCBI Taxonomy" id="92696"/>
    <lineage>
        <taxon>Eukaryota</taxon>
        <taxon>Fungi</taxon>
        <taxon>Dikarya</taxon>
        <taxon>Basidiomycota</taxon>
        <taxon>Agaricomycotina</taxon>
        <taxon>Agaricomycetes</taxon>
        <taxon>Polyporales</taxon>
        <taxon>Steccherinaceae</taxon>
        <taxon>Steccherinum</taxon>
    </lineage>
</organism>
<evidence type="ECO:0000313" key="1">
    <source>
        <dbReference type="EMBL" id="TCD64058.1"/>
    </source>
</evidence>
<dbReference type="EMBL" id="RWJN01000258">
    <property type="protein sequence ID" value="TCD64058.1"/>
    <property type="molecule type" value="Genomic_DNA"/>
</dbReference>